<dbReference type="AlphaFoldDB" id="A0AAN7N5I2"/>
<evidence type="ECO:0000313" key="2">
    <source>
        <dbReference type="Proteomes" id="UP001333110"/>
    </source>
</evidence>
<organism evidence="1 2">
    <name type="scientific">Mycteria americana</name>
    <name type="common">Wood stork</name>
    <dbReference type="NCBI Taxonomy" id="33587"/>
    <lineage>
        <taxon>Eukaryota</taxon>
        <taxon>Metazoa</taxon>
        <taxon>Chordata</taxon>
        <taxon>Craniata</taxon>
        <taxon>Vertebrata</taxon>
        <taxon>Euteleostomi</taxon>
        <taxon>Archelosauria</taxon>
        <taxon>Archosauria</taxon>
        <taxon>Dinosauria</taxon>
        <taxon>Saurischia</taxon>
        <taxon>Theropoda</taxon>
        <taxon>Coelurosauria</taxon>
        <taxon>Aves</taxon>
        <taxon>Neognathae</taxon>
        <taxon>Neoaves</taxon>
        <taxon>Aequornithes</taxon>
        <taxon>Ciconiiformes</taxon>
        <taxon>Ciconiidae</taxon>
        <taxon>Mycteria</taxon>
    </lineage>
</organism>
<protein>
    <submittedName>
        <fullName evidence="1">Uncharacterized protein</fullName>
    </submittedName>
</protein>
<name>A0AAN7N5I2_MYCAM</name>
<evidence type="ECO:0000313" key="1">
    <source>
        <dbReference type="EMBL" id="KAK4818291.1"/>
    </source>
</evidence>
<dbReference type="Proteomes" id="UP001333110">
    <property type="component" value="Unassembled WGS sequence"/>
</dbReference>
<dbReference type="EMBL" id="JAUNZN010000007">
    <property type="protein sequence ID" value="KAK4818291.1"/>
    <property type="molecule type" value="Genomic_DNA"/>
</dbReference>
<keyword evidence="2" id="KW-1185">Reference proteome</keyword>
<sequence length="284" mass="31504">MLDNPFSEVTFPNIQSKPPLAQLEAISSCPITCYLGEETDPHLSTTSFQAVEESDKVSPQPPFLQAKQPQFPQPLLIRLLLQTLHQLRCPSLDSLQHLNVPLVVGGPKLNTVFEDFAGAAGYLSKWEENMENYHRIIEWFGLEGTFRDHLVPTPCHGQGYLPLDQVAQSPIQPGLEHFQGGGIHNFSGQPVPVSQHSHSKEFLPTVTPHPITTLPENKALPILPVGPLYVLEGHHKARQPQLSQPVLTGKVLQPPIIFVALLWTCSNRSMSVLCWGPQSLTQYC</sequence>
<comment type="caution">
    <text evidence="1">The sequence shown here is derived from an EMBL/GenBank/DDBJ whole genome shotgun (WGS) entry which is preliminary data.</text>
</comment>
<feature type="non-terminal residue" evidence="1">
    <location>
        <position position="284"/>
    </location>
</feature>
<reference evidence="1 2" key="1">
    <citation type="journal article" date="2023" name="J. Hered.">
        <title>Chromosome-level genome of the wood stork (Mycteria americana) provides insight into avian chromosome evolution.</title>
        <authorList>
            <person name="Flamio R. Jr."/>
            <person name="Ramstad K.M."/>
        </authorList>
    </citation>
    <scope>NUCLEOTIDE SEQUENCE [LARGE SCALE GENOMIC DNA]</scope>
    <source>
        <strain evidence="1">JAX WOST 10</strain>
    </source>
</reference>
<accession>A0AAN7N5I2</accession>
<gene>
    <name evidence="1" type="ORF">QYF61_010433</name>
</gene>
<proteinExistence type="predicted"/>